<gene>
    <name evidence="1" type="ORF">H9912_05605</name>
</gene>
<feature type="non-terminal residue" evidence="1">
    <location>
        <position position="1"/>
    </location>
</feature>
<dbReference type="EMBL" id="DWUW01000155">
    <property type="protein sequence ID" value="HJD31400.1"/>
    <property type="molecule type" value="Genomic_DNA"/>
</dbReference>
<dbReference type="Proteomes" id="UP000823851">
    <property type="component" value="Unassembled WGS sequence"/>
</dbReference>
<evidence type="ECO:0000313" key="1">
    <source>
        <dbReference type="EMBL" id="HJD31400.1"/>
    </source>
</evidence>
<reference evidence="1" key="1">
    <citation type="journal article" date="2021" name="PeerJ">
        <title>Extensive microbial diversity within the chicken gut microbiome revealed by metagenomics and culture.</title>
        <authorList>
            <person name="Gilroy R."/>
            <person name="Ravi A."/>
            <person name="Getino M."/>
            <person name="Pursley I."/>
            <person name="Horton D.L."/>
            <person name="Alikhan N.F."/>
            <person name="Baker D."/>
            <person name="Gharbi K."/>
            <person name="Hall N."/>
            <person name="Watson M."/>
            <person name="Adriaenssens E.M."/>
            <person name="Foster-Nyarko E."/>
            <person name="Jarju S."/>
            <person name="Secka A."/>
            <person name="Antonio M."/>
            <person name="Oren A."/>
            <person name="Chaudhuri R.R."/>
            <person name="La Ragione R."/>
            <person name="Hildebrand F."/>
            <person name="Pallen M.J."/>
        </authorList>
    </citation>
    <scope>NUCLEOTIDE SEQUENCE</scope>
    <source>
        <strain evidence="1">ChiHjej8B7-25341</strain>
    </source>
</reference>
<evidence type="ECO:0000313" key="2">
    <source>
        <dbReference type="Proteomes" id="UP000823851"/>
    </source>
</evidence>
<organism evidence="1 2">
    <name type="scientific">Candidatus Eisenbergiella stercorigallinarum</name>
    <dbReference type="NCBI Taxonomy" id="2838557"/>
    <lineage>
        <taxon>Bacteria</taxon>
        <taxon>Bacillati</taxon>
        <taxon>Bacillota</taxon>
        <taxon>Clostridia</taxon>
        <taxon>Lachnospirales</taxon>
        <taxon>Lachnospiraceae</taxon>
        <taxon>Eisenbergiella</taxon>
    </lineage>
</organism>
<protein>
    <submittedName>
        <fullName evidence="1">Transposase</fullName>
    </submittedName>
</protein>
<proteinExistence type="predicted"/>
<reference evidence="1" key="2">
    <citation type="submission" date="2021-04" db="EMBL/GenBank/DDBJ databases">
        <authorList>
            <person name="Gilroy R."/>
        </authorList>
    </citation>
    <scope>NUCLEOTIDE SEQUENCE</scope>
    <source>
        <strain evidence="1">ChiHjej8B7-25341</strain>
    </source>
</reference>
<name>A0A9D2QZS2_9FIRM</name>
<comment type="caution">
    <text evidence="1">The sequence shown here is derived from an EMBL/GenBank/DDBJ whole genome shotgun (WGS) entry which is preliminary data.</text>
</comment>
<sequence length="87" mass="10247">LIRQIHRKVIEVKQNPKMEVEYMTLLQRDRENIELGREEGRQEGIKMALDIIRLHLDGKADQEIAAMLSLRTDYVRQVLENYAGLSR</sequence>
<accession>A0A9D2QZS2</accession>
<dbReference type="AlphaFoldDB" id="A0A9D2QZS2"/>